<feature type="chain" id="PRO_5016852226" description="START domain-containing protein" evidence="1">
    <location>
        <begin position="22"/>
        <end position="201"/>
    </location>
</feature>
<sequence length="201" mass="23075">MNHIKNLGTAVLLLISLGALSQNRNWTIENSKDGITTVKYELIKEDKGTHFHYIAKTMANTSLDELDSYFSNTANHKNFLESTPITKEIEKISENEWLAYYYFDAPWPLPNSDTVLNIKRTRQDNKLIFTAIATSSDYKQKDVERMSDYKVIYEFERIDGETTKITYNADYIPVGSIPKFLIKTWFPEGPANIVSNIGAMK</sequence>
<proteinExistence type="predicted"/>
<dbReference type="InterPro" id="IPR023393">
    <property type="entry name" value="START-like_dom_sf"/>
</dbReference>
<keyword evidence="3" id="KW-1185">Reference proteome</keyword>
<dbReference type="EMBL" id="QRAO01000001">
    <property type="protein sequence ID" value="RDK89016.1"/>
    <property type="molecule type" value="Genomic_DNA"/>
</dbReference>
<organism evidence="2 3">
    <name type="scientific">Marinirhabdus gelatinilytica</name>
    <dbReference type="NCBI Taxonomy" id="1703343"/>
    <lineage>
        <taxon>Bacteria</taxon>
        <taxon>Pseudomonadati</taxon>
        <taxon>Bacteroidota</taxon>
        <taxon>Flavobacteriia</taxon>
        <taxon>Flavobacteriales</taxon>
        <taxon>Flavobacteriaceae</taxon>
    </lineage>
</organism>
<accession>A0A370QKY2</accession>
<reference evidence="2 3" key="1">
    <citation type="submission" date="2018-07" db="EMBL/GenBank/DDBJ databases">
        <title>Genomic Encyclopedia of Type Strains, Phase IV (KMG-IV): sequencing the most valuable type-strain genomes for metagenomic binning, comparative biology and taxonomic classification.</title>
        <authorList>
            <person name="Goeker M."/>
        </authorList>
    </citation>
    <scope>NUCLEOTIDE SEQUENCE [LARGE SCALE GENOMIC DNA]</scope>
    <source>
        <strain evidence="2 3">DSM 101478</strain>
    </source>
</reference>
<dbReference type="AlphaFoldDB" id="A0A370QKY2"/>
<keyword evidence="1" id="KW-0732">Signal</keyword>
<evidence type="ECO:0000256" key="1">
    <source>
        <dbReference type="SAM" id="SignalP"/>
    </source>
</evidence>
<protein>
    <recommendedName>
        <fullName evidence="4">START domain-containing protein</fullName>
    </recommendedName>
</protein>
<feature type="signal peptide" evidence="1">
    <location>
        <begin position="1"/>
        <end position="21"/>
    </location>
</feature>
<evidence type="ECO:0000313" key="2">
    <source>
        <dbReference type="EMBL" id="RDK89016.1"/>
    </source>
</evidence>
<dbReference type="SUPFAM" id="SSF55961">
    <property type="entry name" value="Bet v1-like"/>
    <property type="match status" value="1"/>
</dbReference>
<dbReference type="Proteomes" id="UP000255317">
    <property type="component" value="Unassembled WGS sequence"/>
</dbReference>
<dbReference type="RefSeq" id="WP_115123033.1">
    <property type="nucleotide sequence ID" value="NZ_QRAO01000001.1"/>
</dbReference>
<evidence type="ECO:0000313" key="3">
    <source>
        <dbReference type="Proteomes" id="UP000255317"/>
    </source>
</evidence>
<name>A0A370QKY2_9FLAO</name>
<dbReference type="OrthoDB" id="979254at2"/>
<evidence type="ECO:0008006" key="4">
    <source>
        <dbReference type="Google" id="ProtNLM"/>
    </source>
</evidence>
<comment type="caution">
    <text evidence="2">The sequence shown here is derived from an EMBL/GenBank/DDBJ whole genome shotgun (WGS) entry which is preliminary data.</text>
</comment>
<gene>
    <name evidence="2" type="ORF">C8D94_101895</name>
</gene>
<dbReference type="Gene3D" id="3.30.530.20">
    <property type="match status" value="1"/>
</dbReference>